<protein>
    <submittedName>
        <fullName evidence="3">Uncharacterized protein</fullName>
    </submittedName>
</protein>
<reference evidence="3" key="1">
    <citation type="submission" date="2023-09" db="EMBL/GenBank/DDBJ databases">
        <authorList>
            <consortium name="CW5 consortium"/>
            <person name="Lu C.-W."/>
        </authorList>
    </citation>
    <scope>NUCLEOTIDE SEQUENCE</scope>
    <source>
        <strain evidence="3">KPS</strain>
    </source>
</reference>
<keyword evidence="2" id="KW-0472">Membrane</keyword>
<evidence type="ECO:0000313" key="3">
    <source>
        <dbReference type="EMBL" id="WMW66594.1"/>
    </source>
</evidence>
<feature type="transmembrane region" description="Helical" evidence="2">
    <location>
        <begin position="37"/>
        <end position="56"/>
    </location>
</feature>
<keyword evidence="4" id="KW-1185">Reference proteome</keyword>
<dbReference type="EMBL" id="CP133659">
    <property type="protein sequence ID" value="WMW66594.1"/>
    <property type="molecule type" value="Genomic_DNA"/>
</dbReference>
<keyword evidence="2" id="KW-0812">Transmembrane</keyword>
<feature type="transmembrane region" description="Helical" evidence="2">
    <location>
        <begin position="189"/>
        <end position="212"/>
    </location>
</feature>
<name>A0ABY9R4D5_9BACT</name>
<feature type="transmembrane region" description="Helical" evidence="2">
    <location>
        <begin position="6"/>
        <end position="30"/>
    </location>
</feature>
<feature type="region of interest" description="Disordered" evidence="1">
    <location>
        <begin position="224"/>
        <end position="257"/>
    </location>
</feature>
<dbReference type="RefSeq" id="WP_309542462.1">
    <property type="nucleotide sequence ID" value="NZ_CP133659.1"/>
</dbReference>
<gene>
    <name evidence="3" type="ORF">KPS_001192</name>
</gene>
<sequence>MQHPQAYAWALVLMVALALCSLAVLVFALGMRRYPGMLTWAAGGGSLSLGVFLMLMQRSWPYALSILGANLCLVGGGVLMAAGQRQFLGLRVPWRAFGLLLVSLACLASWFTWVRFSVPVRVLVFSVHMLAVYCDLVVVAWRAYRTGSPWPALLVVGSNLVSGVFALGRGVGAISGGLDALSSVFIWKFVAYGAFVVGPPAVVVQTAGFLLLAGYRSTCGLPPGHADQPGRMRQTCGVGEASQTETGGQPEQQGRAG</sequence>
<evidence type="ECO:0000313" key="4">
    <source>
        <dbReference type="Proteomes" id="UP001180616"/>
    </source>
</evidence>
<proteinExistence type="predicted"/>
<feature type="transmembrane region" description="Helical" evidence="2">
    <location>
        <begin position="153"/>
        <end position="177"/>
    </location>
</feature>
<evidence type="ECO:0000256" key="2">
    <source>
        <dbReference type="SAM" id="Phobius"/>
    </source>
</evidence>
<feature type="transmembrane region" description="Helical" evidence="2">
    <location>
        <begin position="122"/>
        <end position="141"/>
    </location>
</feature>
<organism evidence="3 4">
    <name type="scientific">Nitratidesulfovibrio liaohensis</name>
    <dbReference type="NCBI Taxonomy" id="2604158"/>
    <lineage>
        <taxon>Bacteria</taxon>
        <taxon>Pseudomonadati</taxon>
        <taxon>Thermodesulfobacteriota</taxon>
        <taxon>Desulfovibrionia</taxon>
        <taxon>Desulfovibrionales</taxon>
        <taxon>Desulfovibrionaceae</taxon>
        <taxon>Nitratidesulfovibrio</taxon>
    </lineage>
</organism>
<feature type="transmembrane region" description="Helical" evidence="2">
    <location>
        <begin position="94"/>
        <end position="116"/>
    </location>
</feature>
<dbReference type="Proteomes" id="UP001180616">
    <property type="component" value="Chromosome"/>
</dbReference>
<accession>A0ABY9R4D5</accession>
<keyword evidence="2" id="KW-1133">Transmembrane helix</keyword>
<evidence type="ECO:0000256" key="1">
    <source>
        <dbReference type="SAM" id="MobiDB-lite"/>
    </source>
</evidence>
<feature type="transmembrane region" description="Helical" evidence="2">
    <location>
        <begin position="62"/>
        <end position="82"/>
    </location>
</feature>
<feature type="compositionally biased region" description="Low complexity" evidence="1">
    <location>
        <begin position="243"/>
        <end position="257"/>
    </location>
</feature>